<dbReference type="GO" id="GO:0031412">
    <property type="term" value="P:gas vesicle organization"/>
    <property type="evidence" value="ECO:0007669"/>
    <property type="project" value="InterPro"/>
</dbReference>
<dbReference type="InterPro" id="IPR009430">
    <property type="entry name" value="GvpL/GvpF"/>
</dbReference>
<dbReference type="RefSeq" id="WP_081190621.1">
    <property type="nucleotide sequence ID" value="NZ_MWIH01000003.1"/>
</dbReference>
<gene>
    <name evidence="5" type="ORF">B1813_03770</name>
</gene>
<dbReference type="STRING" id="1962155.B1813_03770"/>
<evidence type="ECO:0000256" key="4">
    <source>
        <dbReference type="SAM" id="MobiDB-lite"/>
    </source>
</evidence>
<accession>A0A1V9A947</accession>
<evidence type="ECO:0000313" key="6">
    <source>
        <dbReference type="Proteomes" id="UP000192591"/>
    </source>
</evidence>
<dbReference type="AlphaFoldDB" id="A0A1V9A947"/>
<evidence type="ECO:0000256" key="3">
    <source>
        <dbReference type="ARBA" id="ARBA00035643"/>
    </source>
</evidence>
<protein>
    <submittedName>
        <fullName evidence="5">Gas vesicle protein GvpFL</fullName>
    </submittedName>
</protein>
<feature type="region of interest" description="Disordered" evidence="4">
    <location>
        <begin position="147"/>
        <end position="166"/>
    </location>
</feature>
<evidence type="ECO:0000256" key="2">
    <source>
        <dbReference type="ARBA" id="ARBA00035108"/>
    </source>
</evidence>
<comment type="similarity">
    <text evidence="3">Belongs to the gas vesicle GvpF/GvpL family.</text>
</comment>
<keyword evidence="1" id="KW-0304">Gas vesicle</keyword>
<comment type="caution">
    <text evidence="5">The sequence shown here is derived from an EMBL/GenBank/DDBJ whole genome shotgun (WGS) entry which is preliminary data.</text>
</comment>
<sequence>MAEVGAAATGRGLWLYAVARGLDPSAVAEARGVADGAVRIVSVPLPESGRTVSAVVSTVALAEFGEAALHRNLEDLDWLAATARAHDSVVAAVSGAADAAVPLRLATVCYDEDRVRALVAERDREFATTLDALSGRTEWGVKVYTEPGRHTGGEEPAATATGPGGAGAAYLRKRKAALSARETGERVAAEHAERLHGTLAATAVAHRRHPPQDPKLSGERARNVLNGAYLVDDDRAREFAELVRALDAEHESVRVELTGPWPPYSFASVGLAE</sequence>
<dbReference type="GO" id="GO:0031411">
    <property type="term" value="C:gas vesicle"/>
    <property type="evidence" value="ECO:0007669"/>
    <property type="project" value="UniProtKB-SubCell"/>
</dbReference>
<dbReference type="Proteomes" id="UP000192591">
    <property type="component" value="Unassembled WGS sequence"/>
</dbReference>
<name>A0A1V9A947_SACPI</name>
<proteinExistence type="inferred from homology"/>
<comment type="subcellular location">
    <subcellularLocation>
        <location evidence="2">Gas vesicle</location>
    </subcellularLocation>
</comment>
<reference evidence="5 6" key="1">
    <citation type="submission" date="2017-02" db="EMBL/GenBank/DDBJ databases">
        <title>Draft genome of Saccharomonospora sp. 154.</title>
        <authorList>
            <person name="Alonso-Carmona G.S."/>
            <person name="De La Haba R."/>
            <person name="Vera-Gargallo B."/>
            <person name="Sandoval-Trujillo A.H."/>
            <person name="Ramirez-Duran N."/>
            <person name="Ventosa A."/>
        </authorList>
    </citation>
    <scope>NUCLEOTIDE SEQUENCE [LARGE SCALE GENOMIC DNA]</scope>
    <source>
        <strain evidence="5 6">LRS4.154</strain>
    </source>
</reference>
<evidence type="ECO:0000256" key="1">
    <source>
        <dbReference type="ARBA" id="ARBA00022987"/>
    </source>
</evidence>
<dbReference type="Pfam" id="PF06386">
    <property type="entry name" value="GvpL_GvpF"/>
    <property type="match status" value="1"/>
</dbReference>
<keyword evidence="6" id="KW-1185">Reference proteome</keyword>
<evidence type="ECO:0000313" key="5">
    <source>
        <dbReference type="EMBL" id="OQO93669.1"/>
    </source>
</evidence>
<dbReference type="PANTHER" id="PTHR36852:SF1">
    <property type="entry name" value="PROTEIN GVPL 2"/>
    <property type="match status" value="1"/>
</dbReference>
<dbReference type="EMBL" id="MWIH01000003">
    <property type="protein sequence ID" value="OQO93669.1"/>
    <property type="molecule type" value="Genomic_DNA"/>
</dbReference>
<dbReference type="PANTHER" id="PTHR36852">
    <property type="entry name" value="PROTEIN GVPL 2"/>
    <property type="match status" value="1"/>
</dbReference>
<organism evidence="5 6">
    <name type="scientific">Saccharomonospora piscinae</name>
    <dbReference type="NCBI Taxonomy" id="687388"/>
    <lineage>
        <taxon>Bacteria</taxon>
        <taxon>Bacillati</taxon>
        <taxon>Actinomycetota</taxon>
        <taxon>Actinomycetes</taxon>
        <taxon>Pseudonocardiales</taxon>
        <taxon>Pseudonocardiaceae</taxon>
        <taxon>Saccharomonospora</taxon>
    </lineage>
</organism>